<evidence type="ECO:0000313" key="3">
    <source>
        <dbReference type="Proteomes" id="UP000824262"/>
    </source>
</evidence>
<dbReference type="AlphaFoldDB" id="A0A9D1CSN2"/>
<reference evidence="2" key="1">
    <citation type="submission" date="2020-10" db="EMBL/GenBank/DDBJ databases">
        <authorList>
            <person name="Gilroy R."/>
        </authorList>
    </citation>
    <scope>NUCLEOTIDE SEQUENCE</scope>
    <source>
        <strain evidence="2">ChiBcolR7-354</strain>
    </source>
</reference>
<feature type="transmembrane region" description="Helical" evidence="1">
    <location>
        <begin position="9"/>
        <end position="27"/>
    </location>
</feature>
<keyword evidence="1" id="KW-1133">Transmembrane helix</keyword>
<sequence length="280" mass="29335">MDKVKAKNFIIIVLLIMDAILLALIGADLARSASSSRAALEGAVSVLAENGISVSENLSFDAGPVNVYTTSRDEQLERQHVNALLGESEYVDLGGSIITYYALDGSGEATFRGVGGIQVRLGGWTAGEGFNAENEARQMASELGIEVLTGSGTAQVNVNEEGGGTVVLFCAHEGVLIANCRLVFTFGDGSVVIEGTRPLDTVTSAVEADPLDAPTALMRFLELLRERGQVCSEISSASLAYYFTATAAGDGTLEPVWRIITDTGDFYLNAVTGAAVENVG</sequence>
<keyword evidence="1" id="KW-0472">Membrane</keyword>
<evidence type="ECO:0000313" key="2">
    <source>
        <dbReference type="EMBL" id="HIQ78199.1"/>
    </source>
</evidence>
<reference evidence="2" key="2">
    <citation type="journal article" date="2021" name="PeerJ">
        <title>Extensive microbial diversity within the chicken gut microbiome revealed by metagenomics and culture.</title>
        <authorList>
            <person name="Gilroy R."/>
            <person name="Ravi A."/>
            <person name="Getino M."/>
            <person name="Pursley I."/>
            <person name="Horton D.L."/>
            <person name="Alikhan N.F."/>
            <person name="Baker D."/>
            <person name="Gharbi K."/>
            <person name="Hall N."/>
            <person name="Watson M."/>
            <person name="Adriaenssens E.M."/>
            <person name="Foster-Nyarko E."/>
            <person name="Jarju S."/>
            <person name="Secka A."/>
            <person name="Antonio M."/>
            <person name="Oren A."/>
            <person name="Chaudhuri R.R."/>
            <person name="La Ragione R."/>
            <person name="Hildebrand F."/>
            <person name="Pallen M.J."/>
        </authorList>
    </citation>
    <scope>NUCLEOTIDE SEQUENCE</scope>
    <source>
        <strain evidence="2">ChiBcolR7-354</strain>
    </source>
</reference>
<gene>
    <name evidence="2" type="ORF">IAB77_02955</name>
</gene>
<protein>
    <submittedName>
        <fullName evidence="2">Uncharacterized protein</fullName>
    </submittedName>
</protein>
<name>A0A9D1CSN2_9FIRM</name>
<accession>A0A9D1CSN2</accession>
<comment type="caution">
    <text evidence="2">The sequence shown here is derived from an EMBL/GenBank/DDBJ whole genome shotgun (WGS) entry which is preliminary data.</text>
</comment>
<dbReference type="EMBL" id="DVGA01000034">
    <property type="protein sequence ID" value="HIQ78199.1"/>
    <property type="molecule type" value="Genomic_DNA"/>
</dbReference>
<keyword evidence="1" id="KW-0812">Transmembrane</keyword>
<dbReference type="Proteomes" id="UP000824262">
    <property type="component" value="Unassembled WGS sequence"/>
</dbReference>
<proteinExistence type="predicted"/>
<evidence type="ECO:0000256" key="1">
    <source>
        <dbReference type="SAM" id="Phobius"/>
    </source>
</evidence>
<organism evidence="2 3">
    <name type="scientific">Candidatus Scatomorpha intestinavium</name>
    <dbReference type="NCBI Taxonomy" id="2840922"/>
    <lineage>
        <taxon>Bacteria</taxon>
        <taxon>Bacillati</taxon>
        <taxon>Bacillota</taxon>
        <taxon>Clostridia</taxon>
        <taxon>Eubacteriales</taxon>
        <taxon>Candidatus Scatomorpha</taxon>
    </lineage>
</organism>